<keyword evidence="2 5" id="KW-0812">Transmembrane</keyword>
<dbReference type="Pfam" id="PF06271">
    <property type="entry name" value="RDD"/>
    <property type="match status" value="1"/>
</dbReference>
<comment type="subcellular location">
    <subcellularLocation>
        <location evidence="1">Membrane</location>
        <topology evidence="1">Multi-pass membrane protein</topology>
    </subcellularLocation>
</comment>
<dbReference type="STRING" id="1188229.GlitD10_1140"/>
<dbReference type="InterPro" id="IPR010432">
    <property type="entry name" value="RDD"/>
</dbReference>
<dbReference type="PANTHER" id="PTHR38480:SF1">
    <property type="entry name" value="SLR0254 PROTEIN"/>
    <property type="match status" value="1"/>
</dbReference>
<evidence type="ECO:0000313" key="8">
    <source>
        <dbReference type="Proteomes" id="UP000180235"/>
    </source>
</evidence>
<dbReference type="PANTHER" id="PTHR38480">
    <property type="entry name" value="SLR0254 PROTEIN"/>
    <property type="match status" value="1"/>
</dbReference>
<evidence type="ECO:0000313" key="7">
    <source>
        <dbReference type="EMBL" id="APB33460.1"/>
    </source>
</evidence>
<feature type="transmembrane region" description="Helical" evidence="5">
    <location>
        <begin position="74"/>
        <end position="95"/>
    </location>
</feature>
<proteinExistence type="predicted"/>
<evidence type="ECO:0000256" key="5">
    <source>
        <dbReference type="SAM" id="Phobius"/>
    </source>
</evidence>
<accession>A0A1J0ABY3</accession>
<gene>
    <name evidence="7" type="ORF">GlitD10_1140</name>
</gene>
<evidence type="ECO:0000256" key="3">
    <source>
        <dbReference type="ARBA" id="ARBA00022989"/>
    </source>
</evidence>
<reference evidence="7 8" key="1">
    <citation type="submission" date="2016-10" db="EMBL/GenBank/DDBJ databases">
        <title>Description of Gloeomargarita lithophora gen. nov., sp. nov., a thylakoid-bearing basal-branching cyanobacterium with intracellular carbonates, and proposal for Gloeomargaritales ord. nov.</title>
        <authorList>
            <person name="Moreira D."/>
            <person name="Tavera R."/>
            <person name="Benzerara K."/>
            <person name="Skouri-Panet F."/>
            <person name="Couradeau E."/>
            <person name="Gerard E."/>
            <person name="Loussert C."/>
            <person name="Novelo E."/>
            <person name="Zivanovic Y."/>
            <person name="Lopez-Garcia P."/>
        </authorList>
    </citation>
    <scope>NUCLEOTIDE SEQUENCE [LARGE SCALE GENOMIC DNA]</scope>
    <source>
        <strain evidence="7 8">D10</strain>
    </source>
</reference>
<evidence type="ECO:0000259" key="6">
    <source>
        <dbReference type="Pfam" id="PF06271"/>
    </source>
</evidence>
<dbReference type="OrthoDB" id="9787732at2"/>
<sequence length="260" mass="29456">MTHPFWRSLKIATPEHTELELLLAGPGNRAYALAVDYLCLGLALVLEAILIYAIVVSEFLDNFADENGDISGALLWLAALGFLGAFLIYTGYFVWFETLWQGQTPGKKLAHIRVIREDGRPVGLQEATLRTLLRIVDDLFLIGAYFVIFGKREKRIGDFVAGTLVIQEAVTQNQRIQLPEAVEEMGEDLVPVAAHLAPDELVILRDYVQRCGRFHPLIRQQLARELAQQLQERLNCMDDGSDPDMWLHALYWAYQQQSVF</sequence>
<feature type="transmembrane region" description="Helical" evidence="5">
    <location>
        <begin position="30"/>
        <end position="54"/>
    </location>
</feature>
<dbReference type="RefSeq" id="WP_071454042.1">
    <property type="nucleotide sequence ID" value="NZ_CP017675.1"/>
</dbReference>
<dbReference type="AlphaFoldDB" id="A0A1J0ABY3"/>
<evidence type="ECO:0000256" key="2">
    <source>
        <dbReference type="ARBA" id="ARBA00022692"/>
    </source>
</evidence>
<keyword evidence="4 5" id="KW-0472">Membrane</keyword>
<dbReference type="EMBL" id="CP017675">
    <property type="protein sequence ID" value="APB33460.1"/>
    <property type="molecule type" value="Genomic_DNA"/>
</dbReference>
<keyword evidence="3 5" id="KW-1133">Transmembrane helix</keyword>
<organism evidence="7 8">
    <name type="scientific">Gloeomargarita lithophora Alchichica-D10</name>
    <dbReference type="NCBI Taxonomy" id="1188229"/>
    <lineage>
        <taxon>Bacteria</taxon>
        <taxon>Bacillati</taxon>
        <taxon>Cyanobacteriota</taxon>
        <taxon>Cyanophyceae</taxon>
        <taxon>Gloeomargaritales</taxon>
        <taxon>Gloeomargaritaceae</taxon>
        <taxon>Gloeomargarita</taxon>
    </lineage>
</organism>
<keyword evidence="8" id="KW-1185">Reference proteome</keyword>
<name>A0A1J0ABY3_9CYAN</name>
<evidence type="ECO:0000256" key="1">
    <source>
        <dbReference type="ARBA" id="ARBA00004141"/>
    </source>
</evidence>
<evidence type="ECO:0000256" key="4">
    <source>
        <dbReference type="ARBA" id="ARBA00023136"/>
    </source>
</evidence>
<protein>
    <submittedName>
        <fullName evidence="7">RDD family protein</fullName>
    </submittedName>
</protein>
<feature type="domain" description="RDD" evidence="6">
    <location>
        <begin position="23"/>
        <end position="162"/>
    </location>
</feature>
<dbReference type="GO" id="GO:0016020">
    <property type="term" value="C:membrane"/>
    <property type="evidence" value="ECO:0007669"/>
    <property type="project" value="UniProtKB-SubCell"/>
</dbReference>
<dbReference type="Proteomes" id="UP000180235">
    <property type="component" value="Chromosome"/>
</dbReference>
<dbReference type="KEGG" id="glt:GlitD10_1140"/>